<accession>A0A1S3IAC2</accession>
<protein>
    <submittedName>
        <fullName evidence="9">Protein orai-2-like isoform X1</fullName>
    </submittedName>
</protein>
<dbReference type="AlphaFoldDB" id="A0A1S3IAC2"/>
<feature type="coiled-coil region" evidence="6">
    <location>
        <begin position="184"/>
        <end position="218"/>
    </location>
</feature>
<keyword evidence="5 7" id="KW-0472">Membrane</keyword>
<feature type="transmembrane region" description="Helical" evidence="7">
    <location>
        <begin position="44"/>
        <end position="61"/>
    </location>
</feature>
<evidence type="ECO:0000256" key="2">
    <source>
        <dbReference type="ARBA" id="ARBA00008062"/>
    </source>
</evidence>
<evidence type="ECO:0000313" key="8">
    <source>
        <dbReference type="Proteomes" id="UP000085678"/>
    </source>
</evidence>
<keyword evidence="4 7" id="KW-1133">Transmembrane helix</keyword>
<name>A0A1S3IAC2_LINAN</name>
<dbReference type="InterPro" id="IPR038350">
    <property type="entry name" value="Orai_sf"/>
</dbReference>
<keyword evidence="8" id="KW-1185">Reference proteome</keyword>
<feature type="transmembrane region" description="Helical" evidence="7">
    <location>
        <begin position="159"/>
        <end position="183"/>
    </location>
</feature>
<evidence type="ECO:0000256" key="4">
    <source>
        <dbReference type="ARBA" id="ARBA00022989"/>
    </source>
</evidence>
<dbReference type="InterPro" id="IPR012446">
    <property type="entry name" value="CRAC_channel"/>
</dbReference>
<dbReference type="KEGG" id="lak:106162168"/>
<dbReference type="GO" id="GO:0015279">
    <property type="term" value="F:store-operated calcium channel activity"/>
    <property type="evidence" value="ECO:0007669"/>
    <property type="project" value="TreeGrafter"/>
</dbReference>
<dbReference type="Pfam" id="PF07856">
    <property type="entry name" value="Orai-1"/>
    <property type="match status" value="1"/>
</dbReference>
<dbReference type="STRING" id="7574.A0A1S3IAC2"/>
<organism evidence="8 9">
    <name type="scientific">Lingula anatina</name>
    <name type="common">Brachiopod</name>
    <name type="synonym">Lingula unguis</name>
    <dbReference type="NCBI Taxonomy" id="7574"/>
    <lineage>
        <taxon>Eukaryota</taxon>
        <taxon>Metazoa</taxon>
        <taxon>Spiralia</taxon>
        <taxon>Lophotrochozoa</taxon>
        <taxon>Brachiopoda</taxon>
        <taxon>Linguliformea</taxon>
        <taxon>Lingulata</taxon>
        <taxon>Lingulida</taxon>
        <taxon>Linguloidea</taxon>
        <taxon>Lingulidae</taxon>
        <taxon>Lingula</taxon>
    </lineage>
</organism>
<feature type="transmembrane region" description="Helical" evidence="7">
    <location>
        <begin position="129"/>
        <end position="153"/>
    </location>
</feature>
<evidence type="ECO:0000256" key="6">
    <source>
        <dbReference type="SAM" id="Coils"/>
    </source>
</evidence>
<evidence type="ECO:0000256" key="1">
    <source>
        <dbReference type="ARBA" id="ARBA00004141"/>
    </source>
</evidence>
<dbReference type="FunCoup" id="A0A1S3IAC2">
    <property type="interactions" value="791"/>
</dbReference>
<comment type="similarity">
    <text evidence="2">Belongs to the Orai family.</text>
</comment>
<dbReference type="GeneID" id="106162168"/>
<gene>
    <name evidence="9" type="primary">LOC106162168</name>
</gene>
<evidence type="ECO:0000256" key="7">
    <source>
        <dbReference type="SAM" id="Phobius"/>
    </source>
</evidence>
<dbReference type="PANTHER" id="PTHR31501">
    <property type="entry name" value="CALCIUM RELEASE-ACTIVATED CALCIUM CHANNEL PROTEIN 1"/>
    <property type="match status" value="1"/>
</dbReference>
<evidence type="ECO:0000256" key="5">
    <source>
        <dbReference type="ARBA" id="ARBA00023136"/>
    </source>
</evidence>
<dbReference type="GO" id="GO:0016020">
    <property type="term" value="C:membrane"/>
    <property type="evidence" value="ECO:0007669"/>
    <property type="project" value="UniProtKB-SubCell"/>
</dbReference>
<comment type="subcellular location">
    <subcellularLocation>
        <location evidence="1">Membrane</location>
        <topology evidence="1">Multi-pass membrane protein</topology>
    </subcellularLocation>
</comment>
<keyword evidence="6" id="KW-0175">Coiled coil</keyword>
<sequence>MFLRVFSTSHDWLVGSFIKEMSSSHNKHALSWRRLYLSRAKLKAASRTSALLSGFAMVAMVEVQLEKSTPESLLIAFSVTTTLLVAVHMLALLISTCILPNIEAVSNVHNVNAVLESPHDQMNCYIQMAWAFSTGIGILLFLAEIALLCWVKFSMYSYYAALASTVLIVPVVVLLIGFAIHFYRQLVSHKYERSNRDIEELENMATQLDNHMNASNIQNV</sequence>
<dbReference type="Proteomes" id="UP000085678">
    <property type="component" value="Unplaced"/>
</dbReference>
<dbReference type="FunFam" id="1.20.140.140:FF:000005">
    <property type="entry name" value="calcium release-activated calcium channel protein 1"/>
    <property type="match status" value="1"/>
</dbReference>
<dbReference type="InParanoid" id="A0A1S3IAC2"/>
<dbReference type="PANTHER" id="PTHR31501:SF7">
    <property type="entry name" value="CALCIUM RELEASE-ACTIVATED CALCIUM CHANNEL PROTEIN 1"/>
    <property type="match status" value="1"/>
</dbReference>
<keyword evidence="3 7" id="KW-0812">Transmembrane</keyword>
<reference evidence="9" key="1">
    <citation type="submission" date="2025-08" db="UniProtKB">
        <authorList>
            <consortium name="RefSeq"/>
        </authorList>
    </citation>
    <scope>IDENTIFICATION</scope>
    <source>
        <tissue evidence="9">Gonads</tissue>
    </source>
</reference>
<evidence type="ECO:0000313" key="9">
    <source>
        <dbReference type="RefSeq" id="XP_013394806.1"/>
    </source>
</evidence>
<proteinExistence type="inferred from homology"/>
<feature type="transmembrane region" description="Helical" evidence="7">
    <location>
        <begin position="73"/>
        <end position="94"/>
    </location>
</feature>
<dbReference type="GO" id="GO:0002115">
    <property type="term" value="P:store-operated calcium entry"/>
    <property type="evidence" value="ECO:0007669"/>
    <property type="project" value="TreeGrafter"/>
</dbReference>
<dbReference type="Gene3D" id="1.20.140.140">
    <property type="entry name" value="Calcium release-activated calcium channel protein Orai"/>
    <property type="match status" value="1"/>
</dbReference>
<evidence type="ECO:0000256" key="3">
    <source>
        <dbReference type="ARBA" id="ARBA00022692"/>
    </source>
</evidence>
<dbReference type="RefSeq" id="XP_013394806.1">
    <property type="nucleotide sequence ID" value="XM_013539352.1"/>
</dbReference>
<dbReference type="OrthoDB" id="61124at2759"/>